<evidence type="ECO:0000313" key="2">
    <source>
        <dbReference type="Proteomes" id="UP000054018"/>
    </source>
</evidence>
<keyword evidence="2" id="KW-1185">Reference proteome</keyword>
<gene>
    <name evidence="1" type="ORF">PISMIDRAFT_673923</name>
</gene>
<evidence type="ECO:0000313" key="1">
    <source>
        <dbReference type="EMBL" id="KIK28239.1"/>
    </source>
</evidence>
<proteinExistence type="predicted"/>
<reference evidence="2" key="2">
    <citation type="submission" date="2015-01" db="EMBL/GenBank/DDBJ databases">
        <title>Evolutionary Origins and Diversification of the Mycorrhizal Mutualists.</title>
        <authorList>
            <consortium name="DOE Joint Genome Institute"/>
            <consortium name="Mycorrhizal Genomics Consortium"/>
            <person name="Kohler A."/>
            <person name="Kuo A."/>
            <person name="Nagy L.G."/>
            <person name="Floudas D."/>
            <person name="Copeland A."/>
            <person name="Barry K.W."/>
            <person name="Cichocki N."/>
            <person name="Veneault-Fourrey C."/>
            <person name="LaButti K."/>
            <person name="Lindquist E.A."/>
            <person name="Lipzen A."/>
            <person name="Lundell T."/>
            <person name="Morin E."/>
            <person name="Murat C."/>
            <person name="Riley R."/>
            <person name="Ohm R."/>
            <person name="Sun H."/>
            <person name="Tunlid A."/>
            <person name="Henrissat B."/>
            <person name="Grigoriev I.V."/>
            <person name="Hibbett D.S."/>
            <person name="Martin F."/>
        </authorList>
    </citation>
    <scope>NUCLEOTIDE SEQUENCE [LARGE SCALE GENOMIC DNA]</scope>
    <source>
        <strain evidence="2">441</strain>
    </source>
</reference>
<reference evidence="1 2" key="1">
    <citation type="submission" date="2014-04" db="EMBL/GenBank/DDBJ databases">
        <authorList>
            <consortium name="DOE Joint Genome Institute"/>
            <person name="Kuo A."/>
            <person name="Kohler A."/>
            <person name="Costa M.D."/>
            <person name="Nagy L.G."/>
            <person name="Floudas D."/>
            <person name="Copeland A."/>
            <person name="Barry K.W."/>
            <person name="Cichocki N."/>
            <person name="Veneault-Fourrey C."/>
            <person name="LaButti K."/>
            <person name="Lindquist E.A."/>
            <person name="Lipzen A."/>
            <person name="Lundell T."/>
            <person name="Morin E."/>
            <person name="Murat C."/>
            <person name="Sun H."/>
            <person name="Tunlid A."/>
            <person name="Henrissat B."/>
            <person name="Grigoriev I.V."/>
            <person name="Hibbett D.S."/>
            <person name="Martin F."/>
            <person name="Nordberg H.P."/>
            <person name="Cantor M.N."/>
            <person name="Hua S.X."/>
        </authorList>
    </citation>
    <scope>NUCLEOTIDE SEQUENCE [LARGE SCALE GENOMIC DNA]</scope>
    <source>
        <strain evidence="1 2">441</strain>
    </source>
</reference>
<dbReference type="AlphaFoldDB" id="A0A0C9ZQ52"/>
<organism evidence="1 2">
    <name type="scientific">Pisolithus microcarpus 441</name>
    <dbReference type="NCBI Taxonomy" id="765257"/>
    <lineage>
        <taxon>Eukaryota</taxon>
        <taxon>Fungi</taxon>
        <taxon>Dikarya</taxon>
        <taxon>Basidiomycota</taxon>
        <taxon>Agaricomycotina</taxon>
        <taxon>Agaricomycetes</taxon>
        <taxon>Agaricomycetidae</taxon>
        <taxon>Boletales</taxon>
        <taxon>Sclerodermatineae</taxon>
        <taxon>Pisolithaceae</taxon>
        <taxon>Pisolithus</taxon>
    </lineage>
</organism>
<dbReference type="OrthoDB" id="10427534at2759"/>
<dbReference type="EMBL" id="KN833693">
    <property type="protein sequence ID" value="KIK28239.1"/>
    <property type="molecule type" value="Genomic_DNA"/>
</dbReference>
<name>A0A0C9ZQ52_9AGAM</name>
<sequence length="94" mass="10674">MRIDDYCKSDVDTDGLLQPIELTSIAHQRTGTRTRPRVAIPFPGTYEIVPQQAVPTYQYDLDDPDWEKNGYENESVDNGGVGKWHVRCNVSIYG</sequence>
<protein>
    <submittedName>
        <fullName evidence="1">Unplaced genomic scaffold scaffold_9, whole genome shotgun sequence</fullName>
    </submittedName>
</protein>
<dbReference type="HOGENOM" id="CLU_2387044_0_0_1"/>
<dbReference type="Proteomes" id="UP000054018">
    <property type="component" value="Unassembled WGS sequence"/>
</dbReference>
<accession>A0A0C9ZQ52</accession>